<dbReference type="EMBL" id="KV922485">
    <property type="protein sequence ID" value="PIO04551.1"/>
    <property type="molecule type" value="Genomic_DNA"/>
</dbReference>
<dbReference type="InterPro" id="IPR016064">
    <property type="entry name" value="NAD/diacylglycerol_kinase_sf"/>
</dbReference>
<name>A0A2G9PNP0_AQUCT</name>
<dbReference type="Proteomes" id="UP000228934">
    <property type="component" value="Unassembled WGS sequence"/>
</dbReference>
<protein>
    <recommendedName>
        <fullName evidence="1">Acylglycerol kinase C-terminal domain-containing protein</fullName>
    </recommendedName>
</protein>
<dbReference type="OrthoDB" id="9979394at2759"/>
<accession>A0A2G9PNP0</accession>
<feature type="domain" description="Acylglycerol kinase C-terminal" evidence="1">
    <location>
        <begin position="92"/>
        <end position="242"/>
    </location>
</feature>
<reference evidence="3" key="1">
    <citation type="journal article" date="2017" name="Nat. Commun.">
        <title>The North American bullfrog draft genome provides insight into hormonal regulation of long noncoding RNA.</title>
        <authorList>
            <person name="Hammond S.A."/>
            <person name="Warren R.L."/>
            <person name="Vandervalk B.P."/>
            <person name="Kucuk E."/>
            <person name="Khan H."/>
            <person name="Gibb E.A."/>
            <person name="Pandoh P."/>
            <person name="Kirk H."/>
            <person name="Zhao Y."/>
            <person name="Jones M."/>
            <person name="Mungall A.J."/>
            <person name="Coope R."/>
            <person name="Pleasance S."/>
            <person name="Moore R.A."/>
            <person name="Holt R.A."/>
            <person name="Round J.M."/>
            <person name="Ohora S."/>
            <person name="Walle B.V."/>
            <person name="Veldhoen N."/>
            <person name="Helbing C.C."/>
            <person name="Birol I."/>
        </authorList>
    </citation>
    <scope>NUCLEOTIDE SEQUENCE [LARGE SCALE GENOMIC DNA]</scope>
</reference>
<dbReference type="AlphaFoldDB" id="A0A2G9PNP0"/>
<dbReference type="InterPro" id="IPR045579">
    <property type="entry name" value="AGK_C"/>
</dbReference>
<dbReference type="UniPathway" id="UPA00230"/>
<proteinExistence type="predicted"/>
<keyword evidence="3" id="KW-1185">Reference proteome</keyword>
<dbReference type="SUPFAM" id="SSF111331">
    <property type="entry name" value="NAD kinase/diacylglycerol kinase-like"/>
    <property type="match status" value="1"/>
</dbReference>
<evidence type="ECO:0000313" key="3">
    <source>
        <dbReference type="Proteomes" id="UP000228934"/>
    </source>
</evidence>
<evidence type="ECO:0000313" key="2">
    <source>
        <dbReference type="EMBL" id="PIO04551.1"/>
    </source>
</evidence>
<sequence length="246" mass="27679">MSTFLHLEIYPASVLFISFSFRNISEATLAILKGETIPLDVLKIKGEQDQPVFALTSLRWGSYRDAAGTSTKNGPRDIRPPSCSWDPLSALQRNPRKSQYAHLFLLEYTEGLPTTEIPVEEPPEQWEEVQLSAVELTISTQNYPPDLTRSLDSMSICIEPDTISKSEFIRTGIEKIKDPLQCPKDSQKLHASRCNIQLPQGTDGHFSIDSEEYEAMAVEVTLLPRKLRFLCHPSQKEQFTQTAAPA</sequence>
<dbReference type="Pfam" id="PF19712">
    <property type="entry name" value="AGK_C"/>
    <property type="match status" value="1"/>
</dbReference>
<evidence type="ECO:0000259" key="1">
    <source>
        <dbReference type="Pfam" id="PF19712"/>
    </source>
</evidence>
<dbReference type="GO" id="GO:0046486">
    <property type="term" value="P:glycerolipid metabolic process"/>
    <property type="evidence" value="ECO:0007669"/>
    <property type="project" value="UniProtKB-UniPathway"/>
</dbReference>
<gene>
    <name evidence="2" type="ORF">AB205_0034850</name>
</gene>
<organism evidence="2 3">
    <name type="scientific">Aquarana catesbeiana</name>
    <name type="common">American bullfrog</name>
    <name type="synonym">Rana catesbeiana</name>
    <dbReference type="NCBI Taxonomy" id="8400"/>
    <lineage>
        <taxon>Eukaryota</taxon>
        <taxon>Metazoa</taxon>
        <taxon>Chordata</taxon>
        <taxon>Craniata</taxon>
        <taxon>Vertebrata</taxon>
        <taxon>Euteleostomi</taxon>
        <taxon>Amphibia</taxon>
        <taxon>Batrachia</taxon>
        <taxon>Anura</taxon>
        <taxon>Neobatrachia</taxon>
        <taxon>Ranoidea</taxon>
        <taxon>Ranidae</taxon>
        <taxon>Aquarana</taxon>
    </lineage>
</organism>